<name>A0A078I7R6_BRANA</name>
<accession>A0A078I7R6</accession>
<dbReference type="OMA" id="VLIHAPC"/>
<dbReference type="EMBL" id="LK032650">
    <property type="protein sequence ID" value="CDY46127.1"/>
    <property type="molecule type" value="Genomic_DNA"/>
</dbReference>
<evidence type="ECO:0000313" key="1">
    <source>
        <dbReference type="EMBL" id="CDY46127.1"/>
    </source>
</evidence>
<dbReference type="Proteomes" id="UP000028999">
    <property type="component" value="Unassembled WGS sequence"/>
</dbReference>
<evidence type="ECO:0000313" key="2">
    <source>
        <dbReference type="Proteomes" id="UP000028999"/>
    </source>
</evidence>
<organism evidence="1 2">
    <name type="scientific">Brassica napus</name>
    <name type="common">Rape</name>
    <dbReference type="NCBI Taxonomy" id="3708"/>
    <lineage>
        <taxon>Eukaryota</taxon>
        <taxon>Viridiplantae</taxon>
        <taxon>Streptophyta</taxon>
        <taxon>Embryophyta</taxon>
        <taxon>Tracheophyta</taxon>
        <taxon>Spermatophyta</taxon>
        <taxon>Magnoliopsida</taxon>
        <taxon>eudicotyledons</taxon>
        <taxon>Gunneridae</taxon>
        <taxon>Pentapetalae</taxon>
        <taxon>rosids</taxon>
        <taxon>malvids</taxon>
        <taxon>Brassicales</taxon>
        <taxon>Brassicaceae</taxon>
        <taxon>Brassiceae</taxon>
        <taxon>Brassica</taxon>
    </lineage>
</organism>
<dbReference type="AlphaFoldDB" id="A0A078I7R6"/>
<protein>
    <submittedName>
        <fullName evidence="1">BnaA03g52410D protein</fullName>
    </submittedName>
</protein>
<reference evidence="1 2" key="1">
    <citation type="journal article" date="2014" name="Science">
        <title>Plant genetics. Early allopolyploid evolution in the post-Neolithic Brassica napus oilseed genome.</title>
        <authorList>
            <person name="Chalhoub B."/>
            <person name="Denoeud F."/>
            <person name="Liu S."/>
            <person name="Parkin I.A."/>
            <person name="Tang H."/>
            <person name="Wang X."/>
            <person name="Chiquet J."/>
            <person name="Belcram H."/>
            <person name="Tong C."/>
            <person name="Samans B."/>
            <person name="Correa M."/>
            <person name="Da Silva C."/>
            <person name="Just J."/>
            <person name="Falentin C."/>
            <person name="Koh C.S."/>
            <person name="Le Clainche I."/>
            <person name="Bernard M."/>
            <person name="Bento P."/>
            <person name="Noel B."/>
            <person name="Labadie K."/>
            <person name="Alberti A."/>
            <person name="Charles M."/>
            <person name="Arnaud D."/>
            <person name="Guo H."/>
            <person name="Daviaud C."/>
            <person name="Alamery S."/>
            <person name="Jabbari K."/>
            <person name="Zhao M."/>
            <person name="Edger P.P."/>
            <person name="Chelaifa H."/>
            <person name="Tack D."/>
            <person name="Lassalle G."/>
            <person name="Mestiri I."/>
            <person name="Schnel N."/>
            <person name="Le Paslier M.C."/>
            <person name="Fan G."/>
            <person name="Renault V."/>
            <person name="Bayer P.E."/>
            <person name="Golicz A.A."/>
            <person name="Manoli S."/>
            <person name="Lee T.H."/>
            <person name="Thi V.H."/>
            <person name="Chalabi S."/>
            <person name="Hu Q."/>
            <person name="Fan C."/>
            <person name="Tollenaere R."/>
            <person name="Lu Y."/>
            <person name="Battail C."/>
            <person name="Shen J."/>
            <person name="Sidebottom C.H."/>
            <person name="Wang X."/>
            <person name="Canaguier A."/>
            <person name="Chauveau A."/>
            <person name="Berard A."/>
            <person name="Deniot G."/>
            <person name="Guan M."/>
            <person name="Liu Z."/>
            <person name="Sun F."/>
            <person name="Lim Y.P."/>
            <person name="Lyons E."/>
            <person name="Town C.D."/>
            <person name="Bancroft I."/>
            <person name="Wang X."/>
            <person name="Meng J."/>
            <person name="Ma J."/>
            <person name="Pires J.C."/>
            <person name="King G.J."/>
            <person name="Brunel D."/>
            <person name="Delourme R."/>
            <person name="Renard M."/>
            <person name="Aury J.M."/>
            <person name="Adams K.L."/>
            <person name="Batley J."/>
            <person name="Snowdon R.J."/>
            <person name="Tost J."/>
            <person name="Edwards D."/>
            <person name="Zhou Y."/>
            <person name="Hua W."/>
            <person name="Sharpe A.G."/>
            <person name="Paterson A.H."/>
            <person name="Guan C."/>
            <person name="Wincker P."/>
        </authorList>
    </citation>
    <scope>NUCLEOTIDE SEQUENCE [LARGE SCALE GENOMIC DNA]</scope>
    <source>
        <strain evidence="2">cv. Darmor-bzh</strain>
    </source>
</reference>
<proteinExistence type="predicted"/>
<gene>
    <name evidence="1" type="primary">BnaA03g52410D</name>
    <name evidence="1" type="ORF">GSBRNA2T00083292001</name>
</gene>
<dbReference type="PaxDb" id="3708-A0A078I7R6"/>
<keyword evidence="2" id="KW-1185">Reference proteome</keyword>
<dbReference type="Gramene" id="CDY46127">
    <property type="protein sequence ID" value="CDY46127"/>
    <property type="gene ID" value="GSBRNA2T00083292001"/>
</dbReference>
<sequence>MGHRSKVIIYAMGNLEYISSALLEEIASSGIVLIHAPCGGNDFKNLLREWSQLNPSSPATTVMLISRNYTMVDPYLFGLLDSLLFVYIQKMAGLLPLTSQ</sequence>